<feature type="compositionally biased region" description="Polar residues" evidence="15">
    <location>
        <begin position="1212"/>
        <end position="1227"/>
    </location>
</feature>
<protein>
    <recommendedName>
        <fullName evidence="17">G-protein coupled receptors family 3 profile domain-containing protein</fullName>
    </recommendedName>
</protein>
<dbReference type="RefSeq" id="XP_022654013.1">
    <property type="nucleotide sequence ID" value="XM_022798278.1"/>
</dbReference>
<dbReference type="InterPro" id="IPR038550">
    <property type="entry name" value="GPCR_3_9-Cys_sf"/>
</dbReference>
<dbReference type="RefSeq" id="XP_022654015.1">
    <property type="nucleotide sequence ID" value="XM_022798280.1"/>
</dbReference>
<feature type="region of interest" description="Disordered" evidence="15">
    <location>
        <begin position="1178"/>
        <end position="1247"/>
    </location>
</feature>
<dbReference type="EnsemblMetazoa" id="XM_022798277">
    <property type="protein sequence ID" value="XP_022654012"/>
    <property type="gene ID" value="LOC111247409"/>
</dbReference>
<feature type="region of interest" description="Disordered" evidence="15">
    <location>
        <begin position="160"/>
        <end position="195"/>
    </location>
</feature>
<evidence type="ECO:0000256" key="16">
    <source>
        <dbReference type="SAM" id="Phobius"/>
    </source>
</evidence>
<dbReference type="Gene3D" id="3.40.50.2300">
    <property type="match status" value="2"/>
</dbReference>
<keyword evidence="7 16" id="KW-1133">Transmembrane helix</keyword>
<comment type="similarity">
    <text evidence="2">Belongs to the G-protein coupled receptor 3 family.</text>
</comment>
<dbReference type="RefSeq" id="XP_022654016.1">
    <property type="nucleotide sequence ID" value="XM_022798281.1"/>
</dbReference>
<evidence type="ECO:0000313" key="19">
    <source>
        <dbReference type="Proteomes" id="UP000594260"/>
    </source>
</evidence>
<keyword evidence="3" id="KW-1003">Cell membrane</keyword>
<evidence type="ECO:0000256" key="7">
    <source>
        <dbReference type="ARBA" id="ARBA00022989"/>
    </source>
</evidence>
<dbReference type="InterPro" id="IPR050726">
    <property type="entry name" value="mGluR"/>
</dbReference>
<dbReference type="FunFam" id="3.40.50.2300:FF:000219">
    <property type="entry name" value="Glutamate metabotropic receptor 5"/>
    <property type="match status" value="2"/>
</dbReference>
<comment type="subcellular location">
    <subcellularLocation>
        <location evidence="1">Cell membrane</location>
        <topology evidence="1">Multi-pass membrane protein</topology>
    </subcellularLocation>
</comment>
<dbReference type="CDD" id="cd15285">
    <property type="entry name" value="7tmC_mGluR_group1"/>
    <property type="match status" value="1"/>
</dbReference>
<dbReference type="Pfam" id="PF07562">
    <property type="entry name" value="NCD3G"/>
    <property type="match status" value="1"/>
</dbReference>
<keyword evidence="9 16" id="KW-0472">Membrane</keyword>
<keyword evidence="5 16" id="KW-0812">Transmembrane</keyword>
<reference evidence="18" key="1">
    <citation type="submission" date="2021-01" db="UniProtKB">
        <authorList>
            <consortium name="EnsemblMetazoa"/>
        </authorList>
    </citation>
    <scope>IDENTIFICATION</scope>
</reference>
<dbReference type="EnsemblMetazoa" id="XM_022798282">
    <property type="protein sequence ID" value="XP_022654017"/>
    <property type="gene ID" value="LOC111247409"/>
</dbReference>
<dbReference type="SUPFAM" id="SSF53822">
    <property type="entry name" value="Periplasmic binding protein-like I"/>
    <property type="match status" value="1"/>
</dbReference>
<feature type="compositionally biased region" description="Gly residues" evidence="15">
    <location>
        <begin position="1276"/>
        <end position="1285"/>
    </location>
</feature>
<dbReference type="Pfam" id="PF01094">
    <property type="entry name" value="ANF_receptor"/>
    <property type="match status" value="1"/>
</dbReference>
<feature type="transmembrane region" description="Helical" evidence="16">
    <location>
        <begin position="1002"/>
        <end position="1024"/>
    </location>
</feature>
<keyword evidence="8" id="KW-0297">G-protein coupled receptor</keyword>
<evidence type="ECO:0000259" key="17">
    <source>
        <dbReference type="PROSITE" id="PS50259"/>
    </source>
</evidence>
<accession>A0A7M7JLH4</accession>
<dbReference type="RefSeq" id="XP_022654014.1">
    <property type="nucleotide sequence ID" value="XM_022798279.1"/>
</dbReference>
<evidence type="ECO:0000256" key="14">
    <source>
        <dbReference type="ARBA" id="ARBA00054813"/>
    </source>
</evidence>
<organism evidence="18 19">
    <name type="scientific">Varroa destructor</name>
    <name type="common">Honeybee mite</name>
    <dbReference type="NCBI Taxonomy" id="109461"/>
    <lineage>
        <taxon>Eukaryota</taxon>
        <taxon>Metazoa</taxon>
        <taxon>Ecdysozoa</taxon>
        <taxon>Arthropoda</taxon>
        <taxon>Chelicerata</taxon>
        <taxon>Arachnida</taxon>
        <taxon>Acari</taxon>
        <taxon>Parasitiformes</taxon>
        <taxon>Mesostigmata</taxon>
        <taxon>Gamasina</taxon>
        <taxon>Dermanyssoidea</taxon>
        <taxon>Varroidae</taxon>
        <taxon>Varroa</taxon>
    </lineage>
</organism>
<dbReference type="InterPro" id="IPR000337">
    <property type="entry name" value="GPCR_3"/>
</dbReference>
<feature type="compositionally biased region" description="Polar residues" evidence="15">
    <location>
        <begin position="1095"/>
        <end position="1111"/>
    </location>
</feature>
<dbReference type="FunFam" id="2.10.50.30:FF:000001">
    <property type="entry name" value="metabotropic glutamate receptor 1"/>
    <property type="match status" value="1"/>
</dbReference>
<feature type="transmembrane region" description="Helical" evidence="16">
    <location>
        <begin position="848"/>
        <end position="869"/>
    </location>
</feature>
<evidence type="ECO:0000256" key="13">
    <source>
        <dbReference type="ARBA" id="ARBA00023224"/>
    </source>
</evidence>
<dbReference type="PROSITE" id="PS50259">
    <property type="entry name" value="G_PROTEIN_RECEP_F3_4"/>
    <property type="match status" value="1"/>
</dbReference>
<dbReference type="OrthoDB" id="425344at2759"/>
<dbReference type="InterPro" id="IPR001828">
    <property type="entry name" value="ANF_lig-bd_rcpt"/>
</dbReference>
<feature type="transmembrane region" description="Helical" evidence="16">
    <location>
        <begin position="812"/>
        <end position="836"/>
    </location>
</feature>
<evidence type="ECO:0000256" key="8">
    <source>
        <dbReference type="ARBA" id="ARBA00023040"/>
    </source>
</evidence>
<sequence length="1573" mass="174560">MAKVLKMMSMRASETSLPLPAASNALSSALVGSHARQYVATARRRYLGRGAFSCLQKSRCRRRRQYQHQHQQQQPKQGTHQCFTQWRPQWFTQWPISAAVVRTITTATIAATVVAKIQNKSNNGNNKKKSTNHAFSSWRHQTSAKLLAKLLLHRRSSTTRLRRTAGNSRRRNGITTAKTTTATKNNSRTGNTSNGSCCYGNYNKNTLTAFGLFRITFFTALLASQTSSSMANRSPQKLIGTATGDVTIGALFPIREAPDAKNAQTRTCGVIREQYGIHRVEAAFQTLDEINNNPRLLPNITLGIEIRDSCWYSPTALEQSIEFIRDTIAMRDDANTSTSAGGATTEQCHRGAKNTKNIVGIIGPGSSAVTIQVQNLLQLFNIPQIGYSATSRELSRKDFYKYFLRVVPSDEFQAKLMVDVLLKFNWTYVITINTEGNYGHSGMEVFATRAKEAGICVATQDTLGHNAEPEEYDNLLYSLSEFPSAKVIVCFCEGFTVHHLINATARLNMTGKYVIFGSDGWSDRMDVVANLERHATGSISVRLHTNYDTEFDQYYFGLDPFTNKRNPWFREFWETRFNCSFRNTNSSASNKQTGSSRRKGTRICNGKEKLNEGGKYKQDTKLEFVKKSIYTMAYGLHNMHRDFCPNRTGLCSAMLPINGSIFLQYLMNVSFDWTTDGSKVFFMQNGDPPGQYDIMNFQQVSPDKYDYVQVGAWVNGILNLTAPIQWSPQFHLKADSPPVSICSNPCPKGQVKNVHSETLKCCWTCTECKKNEYVLDEYTCKACALGYWPNENLTGCQVIPVEYIHWYDTDSIVAISISVCGIIATLTVMVIFICHNNTPVVKSSTRELSYIIMVGMFACYCSAFFLIAYPSVLTCSFTRVLPGLSFAMMYAALVTKTNRIACILAGSKKKIITKKPRFMSASAQVVITLLLIGVEVGIIVTLIVFEPPDAKYDYPDLSRVKIICNTTTLGIIAPLGFDFFLIAMCTVYAVKTRNVPENFNEAKFIGFTMYTTLVIWMAFVPIYFGSKHRVITLCLCISFSALVALVLLFLPKVYIILFRPEKNNRSAFTTAKDVRCHIGYINSNVSRNSSHSASEFSMGSPRNYSGETSGGAQKIGGRTSNPPGQQPSRPQQRKKNLNIFERFRVSKQDRIAASVAQHIRAVRAAEALDRNTRFRHSQEPLFTMDAKPPGSSAGVGGPAGHGATAGPRLPPQRSSSCGEDTSPTGALSSGGGSRKRMSSAQHRDQEHVDIGCQTTDDLVEMWLPCLRRRIVRHSGGEGTISGGASAGDDGVNTGDGTFAGSPDHDDETIATLRQRSWSTDPKTRQKEVTEVRKRRTREYSMDLAELDELTCLEDPCEDDDATIAGDEEVVFTTGPGQTTFMPSCSTQKDRRDLGVLSKENRTAVLPLQLGYAGAVGGTRGRTEEGLMESSIVEESVSSNGDESSSAIYKNIIINLGSPSCKTAQVISTPALRRSGSKPPQPLPEHIHPACPLHGDPLLVTEWAEVSAQMLLRNYHESQHRAHSHGDYMWKNTIGRSASTKGCRHGCRHTHVRQETHCKEHRDRKLADSGQMKN</sequence>
<dbReference type="PRINTS" id="PR00593">
    <property type="entry name" value="MTABOTROPICR"/>
</dbReference>
<keyword evidence="10" id="KW-1015">Disulfide bond</keyword>
<feature type="compositionally biased region" description="Basic and acidic residues" evidence="15">
    <location>
        <begin position="1321"/>
        <end position="1331"/>
    </location>
</feature>
<evidence type="ECO:0000256" key="5">
    <source>
        <dbReference type="ARBA" id="ARBA00022692"/>
    </source>
</evidence>
<keyword evidence="11" id="KW-0675">Receptor</keyword>
<dbReference type="EnsemblMetazoa" id="XM_022798279">
    <property type="protein sequence ID" value="XP_022654014"/>
    <property type="gene ID" value="LOC111247409"/>
</dbReference>
<evidence type="ECO:0000256" key="11">
    <source>
        <dbReference type="ARBA" id="ARBA00023170"/>
    </source>
</evidence>
<feature type="domain" description="G-protein coupled receptors family 3 profile" evidence="17">
    <location>
        <begin position="810"/>
        <end position="1072"/>
    </location>
</feature>
<dbReference type="EnsemblMetazoa" id="XM_022798278">
    <property type="protein sequence ID" value="XP_022654013"/>
    <property type="gene ID" value="LOC111247409"/>
</dbReference>
<dbReference type="PRINTS" id="PR00248">
    <property type="entry name" value="GPCRMGR"/>
</dbReference>
<keyword evidence="4" id="KW-0597">Phosphoprotein</keyword>
<evidence type="ECO:0000256" key="15">
    <source>
        <dbReference type="SAM" id="MobiDB-lite"/>
    </source>
</evidence>
<evidence type="ECO:0000256" key="9">
    <source>
        <dbReference type="ARBA" id="ARBA00023136"/>
    </source>
</evidence>
<keyword evidence="19" id="KW-1185">Reference proteome</keyword>
<dbReference type="KEGG" id="vde:111247409"/>
<evidence type="ECO:0000256" key="10">
    <source>
        <dbReference type="ARBA" id="ARBA00023157"/>
    </source>
</evidence>
<dbReference type="InterPro" id="IPR000162">
    <property type="entry name" value="GPCR_3_mtglu_rcpt"/>
</dbReference>
<feature type="transmembrane region" description="Helical" evidence="16">
    <location>
        <begin position="925"/>
        <end position="945"/>
    </location>
</feature>
<dbReference type="InterPro" id="IPR017978">
    <property type="entry name" value="GPCR_3_C"/>
</dbReference>
<dbReference type="InterPro" id="IPR017979">
    <property type="entry name" value="GPCR_3_CS"/>
</dbReference>
<feature type="compositionally biased region" description="Low complexity" evidence="15">
    <location>
        <begin position="1120"/>
        <end position="1130"/>
    </location>
</feature>
<dbReference type="GO" id="GO:0005886">
    <property type="term" value="C:plasma membrane"/>
    <property type="evidence" value="ECO:0007669"/>
    <property type="project" value="UniProtKB-SubCell"/>
</dbReference>
<dbReference type="RefSeq" id="XP_022654018.1">
    <property type="nucleotide sequence ID" value="XM_022798283.1"/>
</dbReference>
<keyword evidence="6" id="KW-0732">Signal</keyword>
<dbReference type="GO" id="GO:0007206">
    <property type="term" value="P:phospholipase C-activating G protein-coupled glutamate receptor signaling pathway"/>
    <property type="evidence" value="ECO:0007669"/>
    <property type="project" value="UniProtKB-ARBA"/>
</dbReference>
<dbReference type="RefSeq" id="XP_022654012.1">
    <property type="nucleotide sequence ID" value="XM_022798277.1"/>
</dbReference>
<evidence type="ECO:0000256" key="12">
    <source>
        <dbReference type="ARBA" id="ARBA00023180"/>
    </source>
</evidence>
<keyword evidence="13" id="KW-0807">Transducer</keyword>
<dbReference type="GeneID" id="111247409"/>
<name>A0A7M7JLH4_VARDE</name>
<dbReference type="Gene3D" id="2.10.50.30">
    <property type="entry name" value="GPCR, family 3, nine cysteines domain"/>
    <property type="match status" value="1"/>
</dbReference>
<dbReference type="PANTHER" id="PTHR24060">
    <property type="entry name" value="METABOTROPIC GLUTAMATE RECEPTOR"/>
    <property type="match status" value="1"/>
</dbReference>
<dbReference type="Pfam" id="PF00003">
    <property type="entry name" value="7tm_3"/>
    <property type="match status" value="1"/>
</dbReference>
<evidence type="ECO:0000256" key="2">
    <source>
        <dbReference type="ARBA" id="ARBA00007242"/>
    </source>
</evidence>
<evidence type="ECO:0000313" key="18">
    <source>
        <dbReference type="EnsemblMetazoa" id="XP_022654014"/>
    </source>
</evidence>
<dbReference type="GO" id="GO:0004930">
    <property type="term" value="F:G protein-coupled receptor activity"/>
    <property type="evidence" value="ECO:0007669"/>
    <property type="project" value="UniProtKB-KW"/>
</dbReference>
<feature type="transmembrane region" description="Helical" evidence="16">
    <location>
        <begin position="965"/>
        <end position="990"/>
    </location>
</feature>
<evidence type="ECO:0000256" key="4">
    <source>
        <dbReference type="ARBA" id="ARBA00022553"/>
    </source>
</evidence>
<dbReference type="EnsemblMetazoa" id="XM_022798281">
    <property type="protein sequence ID" value="XP_022654016"/>
    <property type="gene ID" value="LOC111247409"/>
</dbReference>
<feature type="compositionally biased region" description="Basic residues" evidence="15">
    <location>
        <begin position="160"/>
        <end position="172"/>
    </location>
</feature>
<feature type="region of interest" description="Disordered" evidence="15">
    <location>
        <begin position="1275"/>
        <end position="1307"/>
    </location>
</feature>
<dbReference type="RefSeq" id="XP_022654017.1">
    <property type="nucleotide sequence ID" value="XM_022798282.1"/>
</dbReference>
<dbReference type="PROSITE" id="PS00980">
    <property type="entry name" value="G_PROTEIN_RECEP_F3_2"/>
    <property type="match status" value="1"/>
</dbReference>
<proteinExistence type="inferred from homology"/>
<dbReference type="EnsemblMetazoa" id="XM_022798280">
    <property type="protein sequence ID" value="XP_022654015"/>
    <property type="gene ID" value="LOC111247409"/>
</dbReference>
<dbReference type="InterPro" id="IPR028082">
    <property type="entry name" value="Peripla_BP_I"/>
</dbReference>
<dbReference type="Proteomes" id="UP000594260">
    <property type="component" value="Unplaced"/>
</dbReference>
<dbReference type="PROSITE" id="PS00981">
    <property type="entry name" value="G_PROTEIN_RECEP_F3_3"/>
    <property type="match status" value="1"/>
</dbReference>
<evidence type="ECO:0000256" key="1">
    <source>
        <dbReference type="ARBA" id="ARBA00004651"/>
    </source>
</evidence>
<dbReference type="InterPro" id="IPR011500">
    <property type="entry name" value="GPCR_3_9-Cys_dom"/>
</dbReference>
<dbReference type="InParanoid" id="A0A7M7JLH4"/>
<comment type="function">
    <text evidence="14">G-protein coupled receptor for glutamate. Ligand binding causes a conformation change that triggers signaling via guanine nucleotide-binding proteins (G proteins) and modulates the activity of down-stream effectors.</text>
</comment>
<evidence type="ECO:0000256" key="3">
    <source>
        <dbReference type="ARBA" id="ARBA00022475"/>
    </source>
</evidence>
<feature type="region of interest" description="Disordered" evidence="15">
    <location>
        <begin position="1312"/>
        <end position="1331"/>
    </location>
</feature>
<keyword evidence="12" id="KW-0325">Glycoprotein</keyword>
<evidence type="ECO:0000256" key="6">
    <source>
        <dbReference type="ARBA" id="ARBA00022729"/>
    </source>
</evidence>
<feature type="transmembrane region" description="Helical" evidence="16">
    <location>
        <begin position="1030"/>
        <end position="1050"/>
    </location>
</feature>
<feature type="region of interest" description="Disordered" evidence="15">
    <location>
        <begin position="1087"/>
        <end position="1134"/>
    </location>
</feature>
<feature type="compositionally biased region" description="Low complexity" evidence="15">
    <location>
        <begin position="175"/>
        <end position="195"/>
    </location>
</feature>
<dbReference type="EnsemblMetazoa" id="XM_022798283">
    <property type="protein sequence ID" value="XP_022654018"/>
    <property type="gene ID" value="LOC111247409"/>
</dbReference>